<evidence type="ECO:0000256" key="11">
    <source>
        <dbReference type="ARBA" id="ARBA00023157"/>
    </source>
</evidence>
<dbReference type="OMA" id="PVFQPWH"/>
<organism evidence="16 17">
    <name type="scientific">Romanomermis culicivorax</name>
    <name type="common">Nematode worm</name>
    <dbReference type="NCBI Taxonomy" id="13658"/>
    <lineage>
        <taxon>Eukaryota</taxon>
        <taxon>Metazoa</taxon>
        <taxon>Ecdysozoa</taxon>
        <taxon>Nematoda</taxon>
        <taxon>Enoplea</taxon>
        <taxon>Dorylaimia</taxon>
        <taxon>Mermithida</taxon>
        <taxon>Mermithoidea</taxon>
        <taxon>Mermithidae</taxon>
        <taxon>Romanomermis</taxon>
    </lineage>
</organism>
<keyword evidence="8" id="KW-1133">Transmembrane helix</keyword>
<keyword evidence="14" id="KW-0328">Glycosyltransferase</keyword>
<dbReference type="GO" id="GO:0004653">
    <property type="term" value="F:polypeptide N-acetylgalactosaminyltransferase activity"/>
    <property type="evidence" value="ECO:0007669"/>
    <property type="project" value="TreeGrafter"/>
</dbReference>
<dbReference type="Gene3D" id="3.90.550.10">
    <property type="entry name" value="Spore Coat Polysaccharide Biosynthesis Protein SpsA, Chain A"/>
    <property type="match status" value="1"/>
</dbReference>
<evidence type="ECO:0000313" key="17">
    <source>
        <dbReference type="WBParaSite" id="nRc.2.0.1.t34872-RA"/>
    </source>
</evidence>
<dbReference type="InterPro" id="IPR001173">
    <property type="entry name" value="Glyco_trans_2-like"/>
</dbReference>
<evidence type="ECO:0000256" key="8">
    <source>
        <dbReference type="ARBA" id="ARBA00022989"/>
    </source>
</evidence>
<evidence type="ECO:0000256" key="12">
    <source>
        <dbReference type="ARBA" id="ARBA00023180"/>
    </source>
</evidence>
<dbReference type="GO" id="GO:0005112">
    <property type="term" value="F:Notch binding"/>
    <property type="evidence" value="ECO:0007669"/>
    <property type="project" value="TreeGrafter"/>
</dbReference>
<evidence type="ECO:0000256" key="2">
    <source>
        <dbReference type="ARBA" id="ARBA00004323"/>
    </source>
</evidence>
<evidence type="ECO:0000256" key="1">
    <source>
        <dbReference type="ARBA" id="ARBA00001936"/>
    </source>
</evidence>
<dbReference type="Gene3D" id="2.80.10.50">
    <property type="match status" value="1"/>
</dbReference>
<keyword evidence="10" id="KW-0472">Membrane</keyword>
<evidence type="ECO:0000256" key="10">
    <source>
        <dbReference type="ARBA" id="ARBA00023136"/>
    </source>
</evidence>
<dbReference type="InterPro" id="IPR000772">
    <property type="entry name" value="Ricin_B_lectin"/>
</dbReference>
<dbReference type="SUPFAM" id="SSF50370">
    <property type="entry name" value="Ricin B-like lectins"/>
    <property type="match status" value="1"/>
</dbReference>
<dbReference type="InterPro" id="IPR035992">
    <property type="entry name" value="Ricin_B-like_lectins"/>
</dbReference>
<comment type="pathway">
    <text evidence="3 14">Protein modification; protein glycosylation.</text>
</comment>
<dbReference type="SMART" id="SM00458">
    <property type="entry name" value="RICIN"/>
    <property type="match status" value="1"/>
</dbReference>
<dbReference type="AlphaFoldDB" id="A0A915K813"/>
<proteinExistence type="inferred from homology"/>
<dbReference type="EC" id="2.4.1.-" evidence="14"/>
<dbReference type="GO" id="GO:0006493">
    <property type="term" value="P:protein O-linked glycosylation"/>
    <property type="evidence" value="ECO:0007669"/>
    <property type="project" value="TreeGrafter"/>
</dbReference>
<dbReference type="CDD" id="cd02510">
    <property type="entry name" value="pp-GalNAc-T"/>
    <property type="match status" value="1"/>
</dbReference>
<keyword evidence="9 14" id="KW-0333">Golgi apparatus</keyword>
<dbReference type="InterPro" id="IPR029044">
    <property type="entry name" value="Nucleotide-diphossugar_trans"/>
</dbReference>
<dbReference type="WBParaSite" id="nRc.2.0.1.t34872-RA">
    <property type="protein sequence ID" value="nRc.2.0.1.t34872-RA"/>
    <property type="gene ID" value="nRc.2.0.1.g34872"/>
</dbReference>
<comment type="similarity">
    <text evidence="4 14">Belongs to the glycosyltransferase 2 family. GalNAc-T subfamily.</text>
</comment>
<dbReference type="FunFam" id="3.90.550.10:FF:000053">
    <property type="entry name" value="Polypeptide N-acetylgalactosaminyltransferase"/>
    <property type="match status" value="1"/>
</dbReference>
<keyword evidence="16" id="KW-1185">Reference proteome</keyword>
<evidence type="ECO:0000256" key="3">
    <source>
        <dbReference type="ARBA" id="ARBA00004922"/>
    </source>
</evidence>
<keyword evidence="13 14" id="KW-0464">Manganese</keyword>
<evidence type="ECO:0000256" key="4">
    <source>
        <dbReference type="ARBA" id="ARBA00005680"/>
    </source>
</evidence>
<evidence type="ECO:0000256" key="5">
    <source>
        <dbReference type="ARBA" id="ARBA00022692"/>
    </source>
</evidence>
<dbReference type="Proteomes" id="UP000887565">
    <property type="component" value="Unplaced"/>
</dbReference>
<name>A0A915K813_ROMCU</name>
<comment type="subcellular location">
    <subcellularLocation>
        <location evidence="2 14">Golgi apparatus membrane</location>
        <topology evidence="2 14">Single-pass type II membrane protein</topology>
    </subcellularLocation>
</comment>
<sequence length="514" mass="59389">MNCWLCGKFRVFPDQNRFLEFFYSLRNEFLSIFTFFPPNLSNLPFRCRAQVYPTSLPKASIIICYYNEAPSALIRMINSILDRTPKALIQEILIIDDFSDLGDAQSQIKDYASKNWPQRFIHLLRTDSRLGLIRAKIFGSRRATGEVLIFLDSHCEVNQQWLEPLLARLTEKPNSFVCPIIDIIDSDTFKYVESPVCMGGFNWALNFQWDYPPNSYFKTEEYYIKPLRSPTMAGGLFAVRKDYFQQIGEYDPGMDVWGAENVEISIRIWTCGGELEVIPCSRVAHIFRKRRPYGAPNDEDTFSKNAIRAARVWLDDYVEMFYKQLPMAKTMDVGDVGERLALRRRLKCKPFQWYLENVYPALLPGGKNVTLGGEDIPEITVQKPRVIGKYMLRISNTDHCLTLASPQMAKKGAQIGAAICDNVAKFQIWSKTDILELKLTHNLCLDSRKKIRLMKCDGEAVFQEWKWSENKQLYNPAIGKCLIARKIVDEFSIEMDLCKAQNDIYPSWEFVSAE</sequence>
<evidence type="ECO:0000256" key="7">
    <source>
        <dbReference type="ARBA" id="ARBA00022968"/>
    </source>
</evidence>
<keyword evidence="14" id="KW-0808">Transferase</keyword>
<dbReference type="PANTHER" id="PTHR11675">
    <property type="entry name" value="N-ACETYLGALACTOSAMINYLTRANSFERASE"/>
    <property type="match status" value="1"/>
</dbReference>
<dbReference type="PANTHER" id="PTHR11675:SF63">
    <property type="entry name" value="POLYPEPTIDE N-ACETYLGALACTOSAMINYLTRANSFERASE"/>
    <property type="match status" value="1"/>
</dbReference>
<dbReference type="InterPro" id="IPR045885">
    <property type="entry name" value="GalNAc-T"/>
</dbReference>
<keyword evidence="12" id="KW-0325">Glycoprotein</keyword>
<feature type="domain" description="Ricin B lectin" evidence="15">
    <location>
        <begin position="388"/>
        <end position="511"/>
    </location>
</feature>
<keyword evidence="6 14" id="KW-0430">Lectin</keyword>
<accession>A0A915K813</accession>
<dbReference type="GO" id="GO:0008593">
    <property type="term" value="P:regulation of Notch signaling pathway"/>
    <property type="evidence" value="ECO:0007669"/>
    <property type="project" value="TreeGrafter"/>
</dbReference>
<evidence type="ECO:0000259" key="15">
    <source>
        <dbReference type="SMART" id="SM00458"/>
    </source>
</evidence>
<evidence type="ECO:0000313" key="16">
    <source>
        <dbReference type="Proteomes" id="UP000887565"/>
    </source>
</evidence>
<dbReference type="Pfam" id="PF00652">
    <property type="entry name" value="Ricin_B_lectin"/>
    <property type="match status" value="1"/>
</dbReference>
<evidence type="ECO:0000256" key="14">
    <source>
        <dbReference type="RuleBase" id="RU361242"/>
    </source>
</evidence>
<keyword evidence="11 14" id="KW-1015">Disulfide bond</keyword>
<dbReference type="PROSITE" id="PS50231">
    <property type="entry name" value="RICIN_B_LECTIN"/>
    <property type="match status" value="1"/>
</dbReference>
<dbReference type="Pfam" id="PF00535">
    <property type="entry name" value="Glycos_transf_2"/>
    <property type="match status" value="1"/>
</dbReference>
<comment type="cofactor">
    <cofactor evidence="1 14">
        <name>Mn(2+)</name>
        <dbReference type="ChEBI" id="CHEBI:29035"/>
    </cofactor>
</comment>
<evidence type="ECO:0000256" key="13">
    <source>
        <dbReference type="ARBA" id="ARBA00023211"/>
    </source>
</evidence>
<reference evidence="17" key="1">
    <citation type="submission" date="2022-11" db="UniProtKB">
        <authorList>
            <consortium name="WormBaseParasite"/>
        </authorList>
    </citation>
    <scope>IDENTIFICATION</scope>
</reference>
<keyword evidence="5" id="KW-0812">Transmembrane</keyword>
<evidence type="ECO:0000256" key="9">
    <source>
        <dbReference type="ARBA" id="ARBA00023034"/>
    </source>
</evidence>
<keyword evidence="7" id="KW-0735">Signal-anchor</keyword>
<dbReference type="SUPFAM" id="SSF53448">
    <property type="entry name" value="Nucleotide-diphospho-sugar transferases"/>
    <property type="match status" value="1"/>
</dbReference>
<evidence type="ECO:0000256" key="6">
    <source>
        <dbReference type="ARBA" id="ARBA00022734"/>
    </source>
</evidence>
<dbReference type="GO" id="GO:0000139">
    <property type="term" value="C:Golgi membrane"/>
    <property type="evidence" value="ECO:0007669"/>
    <property type="project" value="UniProtKB-SubCell"/>
</dbReference>
<dbReference type="GO" id="GO:0030246">
    <property type="term" value="F:carbohydrate binding"/>
    <property type="evidence" value="ECO:0007669"/>
    <property type="project" value="UniProtKB-KW"/>
</dbReference>
<protein>
    <recommendedName>
        <fullName evidence="14">Polypeptide N-acetylgalactosaminyltransferase</fullName>
        <ecNumber evidence="14">2.4.1.-</ecNumber>
    </recommendedName>
    <alternativeName>
        <fullName evidence="14">Protein-UDP acetylgalactosaminyltransferase</fullName>
    </alternativeName>
</protein>